<evidence type="ECO:0000313" key="4">
    <source>
        <dbReference type="Proteomes" id="UP000198297"/>
    </source>
</evidence>
<reference evidence="3 4" key="1">
    <citation type="submission" date="2017-06" db="EMBL/GenBank/DDBJ databases">
        <authorList>
            <person name="Kim H.J."/>
            <person name="Triplett B.A."/>
        </authorList>
    </citation>
    <scope>NUCLEOTIDE SEQUENCE [LARGE SCALE GENOMIC DNA]</scope>
    <source>
        <strain evidence="3 4">DSM 19316</strain>
    </source>
</reference>
<proteinExistence type="predicted"/>
<evidence type="ECO:0000259" key="2">
    <source>
        <dbReference type="PROSITE" id="PS50926"/>
    </source>
</evidence>
<dbReference type="InterPro" id="IPR012340">
    <property type="entry name" value="NA-bd_OB-fold"/>
</dbReference>
<dbReference type="AlphaFoldDB" id="A0A238YSJ1"/>
<protein>
    <submittedName>
        <fullName evidence="3">Predicted RNA-binding protein, contains TRAM domain</fullName>
    </submittedName>
</protein>
<dbReference type="SUPFAM" id="SSF50249">
    <property type="entry name" value="Nucleic acid-binding proteins"/>
    <property type="match status" value="1"/>
</dbReference>
<dbReference type="EMBL" id="FZNK01000017">
    <property type="protein sequence ID" value="SNR73644.1"/>
    <property type="molecule type" value="Genomic_DNA"/>
</dbReference>
<dbReference type="Pfam" id="PF01938">
    <property type="entry name" value="TRAM"/>
    <property type="match status" value="1"/>
</dbReference>
<dbReference type="PROSITE" id="PS50926">
    <property type="entry name" value="TRAM"/>
    <property type="match status" value="1"/>
</dbReference>
<organism evidence="3 4">
    <name type="scientific">Halorubrum ezzemoulense</name>
    <name type="common">Halorubrum chaoviator</name>
    <dbReference type="NCBI Taxonomy" id="337243"/>
    <lineage>
        <taxon>Archaea</taxon>
        <taxon>Methanobacteriati</taxon>
        <taxon>Methanobacteriota</taxon>
        <taxon>Stenosarchaea group</taxon>
        <taxon>Halobacteria</taxon>
        <taxon>Halobacteriales</taxon>
        <taxon>Haloferacaceae</taxon>
        <taxon>Halorubrum</taxon>
    </lineage>
</organism>
<dbReference type="RefSeq" id="WP_089309252.1">
    <property type="nucleotide sequence ID" value="NZ_FZNK01000017.1"/>
</dbReference>
<name>A0A238YSJ1_HALEZ</name>
<gene>
    <name evidence="3" type="ORF">SAMN06266787_11731</name>
</gene>
<dbReference type="InterPro" id="IPR002792">
    <property type="entry name" value="TRAM_dom"/>
</dbReference>
<dbReference type="Gene3D" id="2.40.50.140">
    <property type="entry name" value="Nucleic acid-binding proteins"/>
    <property type="match status" value="1"/>
</dbReference>
<dbReference type="Proteomes" id="UP000198297">
    <property type="component" value="Unassembled WGS sequence"/>
</dbReference>
<accession>A0A238YSJ1</accession>
<sequence length="145" mass="15812">MDISETLQTLYTATVEQDDGAYQITVPDREIATGTLSEGETYRVALISTSTPDTEAADTTEDTQSPDHAGQQHEYDGLPVEEGEQRDVEIENLGDQGDGIAKVEHGYVVIVPETNIGDRVTVEMQQVRENVAFADVVDDTPRGEV</sequence>
<evidence type="ECO:0000313" key="3">
    <source>
        <dbReference type="EMBL" id="SNR73644.1"/>
    </source>
</evidence>
<evidence type="ECO:0000256" key="1">
    <source>
        <dbReference type="SAM" id="MobiDB-lite"/>
    </source>
</evidence>
<feature type="domain" description="TRAM" evidence="2">
    <location>
        <begin position="79"/>
        <end position="138"/>
    </location>
</feature>
<feature type="region of interest" description="Disordered" evidence="1">
    <location>
        <begin position="48"/>
        <end position="80"/>
    </location>
</feature>